<evidence type="ECO:0000256" key="5">
    <source>
        <dbReference type="ARBA" id="ARBA00023237"/>
    </source>
</evidence>
<evidence type="ECO:0000256" key="3">
    <source>
        <dbReference type="ARBA" id="ARBA00022729"/>
    </source>
</evidence>
<evidence type="ECO:0000256" key="2">
    <source>
        <dbReference type="ARBA" id="ARBA00005722"/>
    </source>
</evidence>
<organism evidence="6 7">
    <name type="scientific">Caulobacter segnis (strain ATCC 21756 / DSM 7131 / JCM 7823 / NBRC 15250 / LMG 17158 / TK0059)</name>
    <name type="common">Mycoplana segnis</name>
    <dbReference type="NCBI Taxonomy" id="509190"/>
    <lineage>
        <taxon>Bacteria</taxon>
        <taxon>Pseudomonadati</taxon>
        <taxon>Pseudomonadota</taxon>
        <taxon>Alphaproteobacteria</taxon>
        <taxon>Caulobacterales</taxon>
        <taxon>Caulobacteraceae</taxon>
        <taxon>Caulobacter</taxon>
    </lineage>
</organism>
<dbReference type="Pfam" id="PF06629">
    <property type="entry name" value="MipA"/>
    <property type="match status" value="1"/>
</dbReference>
<dbReference type="PANTHER" id="PTHR38776">
    <property type="entry name" value="MLTA-INTERACTING PROTEIN-RELATED"/>
    <property type="match status" value="1"/>
</dbReference>
<sequence>MIPPTDVVILPLAAEAARNRSHSIMIRAVTTAALSCLIAGLAAPALAQERDQNRAVVGVAGVYAPAYQGADDYRLVPFPVLDLTYGRYFVNTRKGVGATLLQGQAVSVGAAVTYVPGYRRRDAPVGVGRLSGGAGARIFADARLGRLVAGLSATRALTGDVDGTLVDASLAMPVRAAPRLTVIPSVSATWADGAYNRAYFGIDARQAAASGLAVYRPGGGLKDVSASLTASYRLNDKVTLGATGAVSSLRGDAKNSPIVVDPTQPAAFVSVAYRF</sequence>
<dbReference type="EMBL" id="CP002008">
    <property type="protein sequence ID" value="ADG12211.1"/>
    <property type="molecule type" value="Genomic_DNA"/>
</dbReference>
<evidence type="ECO:0000313" key="6">
    <source>
        <dbReference type="EMBL" id="ADG12211.1"/>
    </source>
</evidence>
<dbReference type="InterPro" id="IPR010583">
    <property type="entry name" value="MipA"/>
</dbReference>
<dbReference type="eggNOG" id="COG3713">
    <property type="taxonomic scope" value="Bacteria"/>
</dbReference>
<evidence type="ECO:0000313" key="7">
    <source>
        <dbReference type="Proteomes" id="UP000002629"/>
    </source>
</evidence>
<dbReference type="AlphaFoldDB" id="D5VNY8"/>
<dbReference type="KEGG" id="cse:Cseg_3790"/>
<evidence type="ECO:0000256" key="4">
    <source>
        <dbReference type="ARBA" id="ARBA00023136"/>
    </source>
</evidence>
<keyword evidence="5" id="KW-0998">Cell outer membrane</keyword>
<keyword evidence="3" id="KW-0732">Signal</keyword>
<dbReference type="HOGENOM" id="CLU_062990_2_1_5"/>
<name>D5VNY8_CAUST</name>
<keyword evidence="4" id="KW-0472">Membrane</keyword>
<evidence type="ECO:0000256" key="1">
    <source>
        <dbReference type="ARBA" id="ARBA00004442"/>
    </source>
</evidence>
<reference evidence="7" key="1">
    <citation type="journal article" date="2011" name="J. Bacteriol.">
        <title>Genome sequences of eight morphologically diverse alphaproteobacteria.</title>
        <authorList>
            <consortium name="US DOE Joint Genome Institute"/>
            <person name="Brown P.J."/>
            <person name="Kysela D.T."/>
            <person name="Buechlein A."/>
            <person name="Hemmerich C."/>
            <person name="Brun Y.V."/>
        </authorList>
    </citation>
    <scope>NUCLEOTIDE SEQUENCE [LARGE SCALE GENOMIC DNA]</scope>
    <source>
        <strain evidence="7">ATCC 21756 / DSM 7131 / JCM 7823 / NBRC 15250 / LMG 17158 / TK0059</strain>
    </source>
</reference>
<comment type="subcellular location">
    <subcellularLocation>
        <location evidence="1">Cell outer membrane</location>
    </subcellularLocation>
</comment>
<dbReference type="Proteomes" id="UP000002629">
    <property type="component" value="Chromosome"/>
</dbReference>
<dbReference type="GO" id="GO:0009279">
    <property type="term" value="C:cell outer membrane"/>
    <property type="evidence" value="ECO:0007669"/>
    <property type="project" value="UniProtKB-SubCell"/>
</dbReference>
<comment type="similarity">
    <text evidence="2">Belongs to the MipA/OmpV family.</text>
</comment>
<gene>
    <name evidence="6" type="ordered locus">Cseg_3790</name>
</gene>
<dbReference type="PANTHER" id="PTHR38776:SF1">
    <property type="entry name" value="MLTA-INTERACTING PROTEIN-RELATED"/>
    <property type="match status" value="1"/>
</dbReference>
<proteinExistence type="inferred from homology"/>
<protein>
    <submittedName>
        <fullName evidence="6">MltA-interacting MipA family protein</fullName>
    </submittedName>
</protein>
<accession>D5VNY8</accession>
<dbReference type="STRING" id="509190.Cseg_3790"/>